<evidence type="ECO:0000256" key="5">
    <source>
        <dbReference type="ARBA" id="ARBA00023136"/>
    </source>
</evidence>
<proteinExistence type="inferred from homology"/>
<dbReference type="OrthoDB" id="6083617at2759"/>
<keyword evidence="4 6" id="KW-1133">Transmembrane helix</keyword>
<dbReference type="Proteomes" id="UP000228934">
    <property type="component" value="Unassembled WGS sequence"/>
</dbReference>
<evidence type="ECO:0000256" key="6">
    <source>
        <dbReference type="SAM" id="Phobius"/>
    </source>
</evidence>
<evidence type="ECO:0000256" key="3">
    <source>
        <dbReference type="ARBA" id="ARBA00022692"/>
    </source>
</evidence>
<dbReference type="GO" id="GO:0016020">
    <property type="term" value="C:membrane"/>
    <property type="evidence" value="ECO:0007669"/>
    <property type="project" value="UniProtKB-SubCell"/>
</dbReference>
<accession>A0A2G9RY62</accession>
<name>A0A2G9RY62_AQUCT</name>
<keyword evidence="8" id="KW-1185">Reference proteome</keyword>
<dbReference type="InterPro" id="IPR051423">
    <property type="entry name" value="CD225/Dispanin"/>
</dbReference>
<evidence type="ECO:0000313" key="7">
    <source>
        <dbReference type="EMBL" id="PIO32774.1"/>
    </source>
</evidence>
<comment type="similarity">
    <text evidence="2">Belongs to the CD225/Dispanin family.</text>
</comment>
<evidence type="ECO:0000313" key="8">
    <source>
        <dbReference type="Proteomes" id="UP000228934"/>
    </source>
</evidence>
<feature type="transmembrane region" description="Helical" evidence="6">
    <location>
        <begin position="66"/>
        <end position="89"/>
    </location>
</feature>
<dbReference type="EMBL" id="KV928375">
    <property type="protein sequence ID" value="PIO32774.1"/>
    <property type="molecule type" value="Genomic_DNA"/>
</dbReference>
<evidence type="ECO:0008006" key="9">
    <source>
        <dbReference type="Google" id="ProtNLM"/>
    </source>
</evidence>
<dbReference type="PANTHER" id="PTHR14948:SF44">
    <property type="entry name" value="PROLINE-RICH TRANSMEMBRANE PROTEIN 1-LIKE"/>
    <property type="match status" value="1"/>
</dbReference>
<feature type="transmembrane region" description="Helical" evidence="6">
    <location>
        <begin position="110"/>
        <end position="134"/>
    </location>
</feature>
<sequence length="147" mass="15800">MPTPQTQSQPYYPGPYPMQPFIYQPNTNNLTITMQPAGACAPTPAVAAGATGTARPPVQYEGYLCWSIFSMLCCCCPLGLAAIIYACKAQSASHARDERASSHSRIARNLNIAALVLGLLIEIVVPVVVVVIFVTGNGFNSKYNSRY</sequence>
<evidence type="ECO:0000256" key="2">
    <source>
        <dbReference type="ARBA" id="ARBA00006843"/>
    </source>
</evidence>
<dbReference type="AlphaFoldDB" id="A0A2G9RY62"/>
<keyword evidence="5 6" id="KW-0472">Membrane</keyword>
<reference evidence="8" key="1">
    <citation type="journal article" date="2017" name="Nat. Commun.">
        <title>The North American bullfrog draft genome provides insight into hormonal regulation of long noncoding RNA.</title>
        <authorList>
            <person name="Hammond S.A."/>
            <person name="Warren R.L."/>
            <person name="Vandervalk B.P."/>
            <person name="Kucuk E."/>
            <person name="Khan H."/>
            <person name="Gibb E.A."/>
            <person name="Pandoh P."/>
            <person name="Kirk H."/>
            <person name="Zhao Y."/>
            <person name="Jones M."/>
            <person name="Mungall A.J."/>
            <person name="Coope R."/>
            <person name="Pleasance S."/>
            <person name="Moore R.A."/>
            <person name="Holt R.A."/>
            <person name="Round J.M."/>
            <person name="Ohora S."/>
            <person name="Walle B.V."/>
            <person name="Veldhoen N."/>
            <person name="Helbing C.C."/>
            <person name="Birol I."/>
        </authorList>
    </citation>
    <scope>NUCLEOTIDE SEQUENCE [LARGE SCALE GENOMIC DNA]</scope>
</reference>
<protein>
    <recommendedName>
        <fullName evidence="9">Proline-rich transmembrane protein 1</fullName>
    </recommendedName>
</protein>
<organism evidence="7 8">
    <name type="scientific">Aquarana catesbeiana</name>
    <name type="common">American bullfrog</name>
    <name type="synonym">Rana catesbeiana</name>
    <dbReference type="NCBI Taxonomy" id="8400"/>
    <lineage>
        <taxon>Eukaryota</taxon>
        <taxon>Metazoa</taxon>
        <taxon>Chordata</taxon>
        <taxon>Craniata</taxon>
        <taxon>Vertebrata</taxon>
        <taxon>Euteleostomi</taxon>
        <taxon>Amphibia</taxon>
        <taxon>Batrachia</taxon>
        <taxon>Anura</taxon>
        <taxon>Neobatrachia</taxon>
        <taxon>Ranoidea</taxon>
        <taxon>Ranidae</taxon>
        <taxon>Aquarana</taxon>
    </lineage>
</organism>
<dbReference type="Pfam" id="PF04505">
    <property type="entry name" value="CD225"/>
    <property type="match status" value="1"/>
</dbReference>
<dbReference type="PANTHER" id="PTHR14948">
    <property type="entry name" value="NG5"/>
    <property type="match status" value="1"/>
</dbReference>
<comment type="subcellular location">
    <subcellularLocation>
        <location evidence="1">Membrane</location>
    </subcellularLocation>
</comment>
<evidence type="ECO:0000256" key="1">
    <source>
        <dbReference type="ARBA" id="ARBA00004370"/>
    </source>
</evidence>
<evidence type="ECO:0000256" key="4">
    <source>
        <dbReference type="ARBA" id="ARBA00022989"/>
    </source>
</evidence>
<dbReference type="InterPro" id="IPR007593">
    <property type="entry name" value="CD225/Dispanin_fam"/>
</dbReference>
<gene>
    <name evidence="7" type="ORF">AB205_0103240</name>
</gene>
<keyword evidence="3 6" id="KW-0812">Transmembrane</keyword>